<evidence type="ECO:0000313" key="1">
    <source>
        <dbReference type="EMBL" id="KFI52291.1"/>
    </source>
</evidence>
<gene>
    <name evidence="1" type="ORF">BBIA_0590</name>
</gene>
<dbReference type="Gene3D" id="3.20.20.80">
    <property type="entry name" value="Glycosidases"/>
    <property type="match status" value="1"/>
</dbReference>
<dbReference type="InterPro" id="IPR017853">
    <property type="entry name" value="GH"/>
</dbReference>
<dbReference type="EMBL" id="JGYN01000006">
    <property type="protein sequence ID" value="KFI52291.1"/>
    <property type="molecule type" value="Genomic_DNA"/>
</dbReference>
<dbReference type="SUPFAM" id="SSF51445">
    <property type="entry name" value="(Trans)glycosidases"/>
    <property type="match status" value="1"/>
</dbReference>
<evidence type="ECO:0000313" key="2">
    <source>
        <dbReference type="Proteomes" id="UP000029108"/>
    </source>
</evidence>
<keyword evidence="1" id="KW-0378">Hydrolase</keyword>
<keyword evidence="2" id="KW-1185">Reference proteome</keyword>
<accession>A0A087A0J1</accession>
<proteinExistence type="predicted"/>
<name>A0A087A0J1_9BIFI</name>
<dbReference type="eggNOG" id="COG3934">
    <property type="taxonomic scope" value="Bacteria"/>
</dbReference>
<reference evidence="1 2" key="1">
    <citation type="submission" date="2014-03" db="EMBL/GenBank/DDBJ databases">
        <title>Genomics of Bifidobacteria.</title>
        <authorList>
            <person name="Ventura M."/>
            <person name="Milani C."/>
            <person name="Lugli G.A."/>
        </authorList>
    </citation>
    <scope>NUCLEOTIDE SEQUENCE [LARGE SCALE GENOMIC DNA]</scope>
    <source>
        <strain evidence="1 2">DSM 23969</strain>
    </source>
</reference>
<dbReference type="RefSeq" id="WP_033494241.1">
    <property type="nucleotide sequence ID" value="NZ_JDUU01000013.1"/>
</dbReference>
<dbReference type="AlphaFoldDB" id="A0A087A0J1"/>
<dbReference type="OrthoDB" id="9774262at2"/>
<dbReference type="Proteomes" id="UP000029108">
    <property type="component" value="Unassembled WGS sequence"/>
</dbReference>
<comment type="caution">
    <text evidence="1">The sequence shown here is derived from an EMBL/GenBank/DDBJ whole genome shotgun (WGS) entry which is preliminary data.</text>
</comment>
<organism evidence="1 2">
    <name type="scientific">Bifidobacterium biavatii DSM 23969</name>
    <dbReference type="NCBI Taxonomy" id="1437608"/>
    <lineage>
        <taxon>Bacteria</taxon>
        <taxon>Bacillati</taxon>
        <taxon>Actinomycetota</taxon>
        <taxon>Actinomycetes</taxon>
        <taxon>Bifidobacteriales</taxon>
        <taxon>Bifidobacteriaceae</taxon>
        <taxon>Bifidobacterium</taxon>
    </lineage>
</organism>
<dbReference type="STRING" id="1437608.GCA_000771645_00531"/>
<dbReference type="GO" id="GO:0016787">
    <property type="term" value="F:hydrolase activity"/>
    <property type="evidence" value="ECO:0007669"/>
    <property type="project" value="UniProtKB-KW"/>
</dbReference>
<protein>
    <submittedName>
        <fullName evidence="1">Glycoside hydrolase family protein</fullName>
    </submittedName>
</protein>
<sequence>MKPLDDYSFIKGFNYEYDRYEHDVMERDFTYAQRLTLNSCRPFFHMSRWKEDREGFLAEIHDLVRTAWSKGISTTPILMMPYFADDQKPYWSAPAHSNAPIPGCYDPANWAIGDAYVADVVNALKDEPGLLFWDAYNEPGWHGFLQSVDDPAERARRFDLVWAHVRHVIGVIRENDPVNAIGVGHVRVEDNELSGTAELADIIVYHDYLQSSRLVEESCRKAVDMGRRYGKPVINNETGCICRANPYELEIRLCNKHGIGYYLFELMIPAETNQWSRVHGIVYPDGTVRDPSIVAAIQGFFRNRSDNAILPDLNQEHEVDRTLAIVKERLEASARTDREHQEATADDLLDAAERCANLLEAGEMVPMYYPPTRRIEEMRRDPHKDLMKIRNYTYELARQLQAKGLVL</sequence>